<evidence type="ECO:0000313" key="5">
    <source>
        <dbReference type="Proteomes" id="UP001279410"/>
    </source>
</evidence>
<dbReference type="GO" id="GO:0005634">
    <property type="term" value="C:nucleus"/>
    <property type="evidence" value="ECO:0007669"/>
    <property type="project" value="TreeGrafter"/>
</dbReference>
<gene>
    <name evidence="4" type="ORF">AKAME5_001401400</name>
</gene>
<dbReference type="SUPFAM" id="SSF48403">
    <property type="entry name" value="Ankyrin repeat"/>
    <property type="match status" value="1"/>
</dbReference>
<dbReference type="Gene3D" id="1.25.40.20">
    <property type="entry name" value="Ankyrin repeat-containing domain"/>
    <property type="match status" value="1"/>
</dbReference>
<accession>A0AAD3MY09</accession>
<proteinExistence type="predicted"/>
<feature type="repeat" description="ANK" evidence="3">
    <location>
        <begin position="71"/>
        <end position="103"/>
    </location>
</feature>
<evidence type="ECO:0000256" key="1">
    <source>
        <dbReference type="ARBA" id="ARBA00022737"/>
    </source>
</evidence>
<keyword evidence="2 3" id="KW-0040">ANK repeat</keyword>
<keyword evidence="5" id="KW-1185">Reference proteome</keyword>
<dbReference type="EMBL" id="BRZM01000051">
    <property type="protein sequence ID" value="GLD62273.1"/>
    <property type="molecule type" value="Genomic_DNA"/>
</dbReference>
<name>A0AAD3MY09_LATJO</name>
<organism evidence="4 5">
    <name type="scientific">Lates japonicus</name>
    <name type="common">Japanese lates</name>
    <dbReference type="NCBI Taxonomy" id="270547"/>
    <lineage>
        <taxon>Eukaryota</taxon>
        <taxon>Metazoa</taxon>
        <taxon>Chordata</taxon>
        <taxon>Craniata</taxon>
        <taxon>Vertebrata</taxon>
        <taxon>Euteleostomi</taxon>
        <taxon>Actinopterygii</taxon>
        <taxon>Neopterygii</taxon>
        <taxon>Teleostei</taxon>
        <taxon>Neoteleostei</taxon>
        <taxon>Acanthomorphata</taxon>
        <taxon>Carangaria</taxon>
        <taxon>Carangaria incertae sedis</taxon>
        <taxon>Centropomidae</taxon>
        <taxon>Lates</taxon>
    </lineage>
</organism>
<dbReference type="Proteomes" id="UP001279410">
    <property type="component" value="Unassembled WGS sequence"/>
</dbReference>
<sequence length="165" mass="17727">MDDKSLTDKLCNASASGKLSEVLALLQNGADVNGFNTYKRTALQVVMLGSTLVAEALLDAGANPNLRDPTCGLTVTHDAAREGFVDTVRVLISHGADVNLVDKQGNMPLHLAAREGHLQVVQVLIGLTADPHRANRQGYTAGQLALHFGRMDTARYIDDHLNSRE</sequence>
<dbReference type="PANTHER" id="PTHR24201:SF14">
    <property type="entry name" value="CYCLIN-DEPENDENT KINASE 4 INHIBITOR C-LIKE"/>
    <property type="match status" value="1"/>
</dbReference>
<dbReference type="AlphaFoldDB" id="A0AAD3MY09"/>
<feature type="repeat" description="ANK" evidence="3">
    <location>
        <begin position="104"/>
        <end position="136"/>
    </location>
</feature>
<dbReference type="Pfam" id="PF12796">
    <property type="entry name" value="Ank_2"/>
    <property type="match status" value="1"/>
</dbReference>
<keyword evidence="1" id="KW-0677">Repeat</keyword>
<dbReference type="PANTHER" id="PTHR24201">
    <property type="entry name" value="ANK_REP_REGION DOMAIN-CONTAINING PROTEIN"/>
    <property type="match status" value="1"/>
</dbReference>
<dbReference type="InterPro" id="IPR036770">
    <property type="entry name" value="Ankyrin_rpt-contain_sf"/>
</dbReference>
<dbReference type="InterPro" id="IPR002110">
    <property type="entry name" value="Ankyrin_rpt"/>
</dbReference>
<dbReference type="SMART" id="SM00248">
    <property type="entry name" value="ANK"/>
    <property type="match status" value="3"/>
</dbReference>
<dbReference type="PROSITE" id="PS50297">
    <property type="entry name" value="ANK_REP_REGION"/>
    <property type="match status" value="2"/>
</dbReference>
<evidence type="ECO:0000256" key="3">
    <source>
        <dbReference type="PROSITE-ProRule" id="PRU00023"/>
    </source>
</evidence>
<reference evidence="4" key="1">
    <citation type="submission" date="2022-08" db="EMBL/GenBank/DDBJ databases">
        <title>Genome sequencing of akame (Lates japonicus).</title>
        <authorList>
            <person name="Hashiguchi Y."/>
            <person name="Takahashi H."/>
        </authorList>
    </citation>
    <scope>NUCLEOTIDE SEQUENCE</scope>
    <source>
        <strain evidence="4">Kochi</strain>
    </source>
</reference>
<dbReference type="PROSITE" id="PS50088">
    <property type="entry name" value="ANK_REPEAT"/>
    <property type="match status" value="2"/>
</dbReference>
<protein>
    <submittedName>
        <fullName evidence="4">Cyclin-dependent kinase 4 inhibitor C</fullName>
    </submittedName>
</protein>
<comment type="caution">
    <text evidence="4">The sequence shown here is derived from an EMBL/GenBank/DDBJ whole genome shotgun (WGS) entry which is preliminary data.</text>
</comment>
<evidence type="ECO:0000313" key="4">
    <source>
        <dbReference type="EMBL" id="GLD62273.1"/>
    </source>
</evidence>
<dbReference type="InterPro" id="IPR050776">
    <property type="entry name" value="Ank_Repeat/CDKN_Inhibitor"/>
</dbReference>
<evidence type="ECO:0000256" key="2">
    <source>
        <dbReference type="ARBA" id="ARBA00023043"/>
    </source>
</evidence>